<evidence type="ECO:0000256" key="2">
    <source>
        <dbReference type="PROSITE-ProRule" id="PRU00169"/>
    </source>
</evidence>
<organism evidence="4 5">
    <name type="scientific">Methylobacterium radiodurans</name>
    <dbReference type="NCBI Taxonomy" id="2202828"/>
    <lineage>
        <taxon>Bacteria</taxon>
        <taxon>Pseudomonadati</taxon>
        <taxon>Pseudomonadota</taxon>
        <taxon>Alphaproteobacteria</taxon>
        <taxon>Hyphomicrobiales</taxon>
        <taxon>Methylobacteriaceae</taxon>
        <taxon>Methylobacterium</taxon>
    </lineage>
</organism>
<evidence type="ECO:0000313" key="4">
    <source>
        <dbReference type="EMBL" id="AWN35126.1"/>
    </source>
</evidence>
<dbReference type="InterPro" id="IPR011006">
    <property type="entry name" value="CheY-like_superfamily"/>
</dbReference>
<evidence type="ECO:0000313" key="5">
    <source>
        <dbReference type="Proteomes" id="UP000246058"/>
    </source>
</evidence>
<dbReference type="EMBL" id="CP029551">
    <property type="protein sequence ID" value="AWN35126.1"/>
    <property type="molecule type" value="Genomic_DNA"/>
</dbReference>
<dbReference type="Pfam" id="PF00072">
    <property type="entry name" value="Response_reg"/>
    <property type="match status" value="1"/>
</dbReference>
<reference evidence="4 5" key="1">
    <citation type="submission" date="2018-05" db="EMBL/GenBank/DDBJ databases">
        <title>Complete Genome Sequence of Methylobacterium sp. 17Sr1-43.</title>
        <authorList>
            <person name="Srinivasan S."/>
        </authorList>
    </citation>
    <scope>NUCLEOTIDE SEQUENCE [LARGE SCALE GENOMIC DNA]</scope>
    <source>
        <strain evidence="4 5">17Sr1-43</strain>
    </source>
</reference>
<proteinExistence type="predicted"/>
<dbReference type="PANTHER" id="PTHR44591:SF25">
    <property type="entry name" value="CHEMOTAXIS TWO-COMPONENT RESPONSE REGULATOR"/>
    <property type="match status" value="1"/>
</dbReference>
<accession>A0A2U8VP24</accession>
<evidence type="ECO:0000259" key="3">
    <source>
        <dbReference type="PROSITE" id="PS50110"/>
    </source>
</evidence>
<dbReference type="KEGG" id="meti:DK427_04685"/>
<dbReference type="InterPro" id="IPR050595">
    <property type="entry name" value="Bact_response_regulator"/>
</dbReference>
<dbReference type="Gene3D" id="3.40.50.2300">
    <property type="match status" value="1"/>
</dbReference>
<protein>
    <recommendedName>
        <fullName evidence="3">Response regulatory domain-containing protein</fullName>
    </recommendedName>
</protein>
<dbReference type="Proteomes" id="UP000246058">
    <property type="component" value="Chromosome"/>
</dbReference>
<dbReference type="SUPFAM" id="SSF52172">
    <property type="entry name" value="CheY-like"/>
    <property type="match status" value="1"/>
</dbReference>
<dbReference type="GO" id="GO:0000160">
    <property type="term" value="P:phosphorelay signal transduction system"/>
    <property type="evidence" value="ECO:0007669"/>
    <property type="project" value="InterPro"/>
</dbReference>
<dbReference type="OrthoDB" id="9802426at2"/>
<name>A0A2U8VP24_9HYPH</name>
<gene>
    <name evidence="4" type="ORF">DK427_04685</name>
</gene>
<dbReference type="AlphaFoldDB" id="A0A2U8VP24"/>
<feature type="domain" description="Response regulatory" evidence="3">
    <location>
        <begin position="79"/>
        <end position="193"/>
    </location>
</feature>
<dbReference type="InterPro" id="IPR001789">
    <property type="entry name" value="Sig_transdc_resp-reg_receiver"/>
</dbReference>
<dbReference type="PANTHER" id="PTHR44591">
    <property type="entry name" value="STRESS RESPONSE REGULATOR PROTEIN 1"/>
    <property type="match status" value="1"/>
</dbReference>
<sequence length="254" mass="27281">MRNARIRKLLLLVVEVWPGCRDRGISTVTWLPEEITSSPCTEERPAFLAHERAVAPLSSPSSQRCRNSVEASGAAVADTLLLAESDTIARVRMASELSARGYRVSSASTLEEALPLIVAENPLRAVVDYQLPDGTGLDLLSRIVARTRGARVVILSRCASLRGAVSAIRIGAADFLAKPATVSEIDAILRDLAVECRLAAAPAPSLRDVDQWHAEEILRSMNSNVPATARVLGVEARTLRRILAWRASGAGAES</sequence>
<dbReference type="Gene3D" id="1.10.10.60">
    <property type="entry name" value="Homeodomain-like"/>
    <property type="match status" value="1"/>
</dbReference>
<dbReference type="SMART" id="SM00448">
    <property type="entry name" value="REC"/>
    <property type="match status" value="1"/>
</dbReference>
<keyword evidence="1 2" id="KW-0597">Phosphoprotein</keyword>
<feature type="modified residue" description="4-aspartylphosphate" evidence="2">
    <location>
        <position position="128"/>
    </location>
</feature>
<evidence type="ECO:0000256" key="1">
    <source>
        <dbReference type="ARBA" id="ARBA00022553"/>
    </source>
</evidence>
<keyword evidence="5" id="KW-1185">Reference proteome</keyword>
<dbReference type="PROSITE" id="PS50110">
    <property type="entry name" value="RESPONSE_REGULATORY"/>
    <property type="match status" value="1"/>
</dbReference>